<accession>A0A382HUX6</accession>
<dbReference type="PROSITE" id="PS00070">
    <property type="entry name" value="ALDEHYDE_DEHYDR_CYS"/>
    <property type="match status" value="1"/>
</dbReference>
<dbReference type="FunFam" id="3.40.309.10:FF:000005">
    <property type="entry name" value="1-pyrroline-5-carboxylate dehydrogenase 1"/>
    <property type="match status" value="1"/>
</dbReference>
<proteinExistence type="predicted"/>
<dbReference type="InterPro" id="IPR016161">
    <property type="entry name" value="Ald_DH/histidinol_DH"/>
</dbReference>
<comment type="catalytic activity">
    <reaction evidence="5">
        <text>L-glutamate 5-semialdehyde + NAD(+) + H2O = L-glutamate + NADH + 2 H(+)</text>
        <dbReference type="Rhea" id="RHEA:30235"/>
        <dbReference type="ChEBI" id="CHEBI:15377"/>
        <dbReference type="ChEBI" id="CHEBI:15378"/>
        <dbReference type="ChEBI" id="CHEBI:29985"/>
        <dbReference type="ChEBI" id="CHEBI:57540"/>
        <dbReference type="ChEBI" id="CHEBI:57945"/>
        <dbReference type="ChEBI" id="CHEBI:58066"/>
        <dbReference type="EC" id="1.2.1.88"/>
    </reaction>
</comment>
<dbReference type="InterPro" id="IPR050485">
    <property type="entry name" value="Proline_metab_enzyme"/>
</dbReference>
<dbReference type="GO" id="GO:0003842">
    <property type="term" value="F:L-glutamate gamma-semialdehyde dehydrogenase activity"/>
    <property type="evidence" value="ECO:0007669"/>
    <property type="project" value="UniProtKB-EC"/>
</dbReference>
<dbReference type="PANTHER" id="PTHR42862:SF1">
    <property type="entry name" value="DELTA-1-PYRROLINE-5-CARBOXYLATE DEHYDROGENASE 2, ISOFORM A-RELATED"/>
    <property type="match status" value="1"/>
</dbReference>
<dbReference type="Gene3D" id="3.40.605.10">
    <property type="entry name" value="Aldehyde Dehydrogenase, Chain A, domain 1"/>
    <property type="match status" value="1"/>
</dbReference>
<dbReference type="InterPro" id="IPR016160">
    <property type="entry name" value="Ald_DH_CS_CYS"/>
</dbReference>
<dbReference type="InterPro" id="IPR016163">
    <property type="entry name" value="Ald_DH_C"/>
</dbReference>
<evidence type="ECO:0000256" key="1">
    <source>
        <dbReference type="ARBA" id="ARBA00004786"/>
    </source>
</evidence>
<dbReference type="EMBL" id="UINC01063390">
    <property type="protein sequence ID" value="SVB90979.1"/>
    <property type="molecule type" value="Genomic_DNA"/>
</dbReference>
<dbReference type="SUPFAM" id="SSF53720">
    <property type="entry name" value="ALDH-like"/>
    <property type="match status" value="1"/>
</dbReference>
<dbReference type="PANTHER" id="PTHR42862">
    <property type="entry name" value="DELTA-1-PYRROLINE-5-CARBOXYLATE DEHYDROGENASE 1, ISOFORM A-RELATED"/>
    <property type="match status" value="1"/>
</dbReference>
<dbReference type="InterPro" id="IPR029510">
    <property type="entry name" value="Ald_DH_CS_GLU"/>
</dbReference>
<dbReference type="Pfam" id="PF00171">
    <property type="entry name" value="Aldedh"/>
    <property type="match status" value="1"/>
</dbReference>
<dbReference type="InterPro" id="IPR016162">
    <property type="entry name" value="Ald_DH_N"/>
</dbReference>
<keyword evidence="3" id="KW-0560">Oxidoreductase</keyword>
<dbReference type="AlphaFoldDB" id="A0A382HUX6"/>
<dbReference type="InterPro" id="IPR015590">
    <property type="entry name" value="Aldehyde_DH_dom"/>
</dbReference>
<dbReference type="Gene3D" id="3.40.309.10">
    <property type="entry name" value="Aldehyde Dehydrogenase, Chain A, domain 2"/>
    <property type="match status" value="1"/>
</dbReference>
<dbReference type="PROSITE" id="PS00687">
    <property type="entry name" value="ALDEHYDE_DEHYDR_GLU"/>
    <property type="match status" value="1"/>
</dbReference>
<evidence type="ECO:0000313" key="7">
    <source>
        <dbReference type="EMBL" id="SVB90979.1"/>
    </source>
</evidence>
<reference evidence="7" key="1">
    <citation type="submission" date="2018-05" db="EMBL/GenBank/DDBJ databases">
        <authorList>
            <person name="Lanie J.A."/>
            <person name="Ng W.-L."/>
            <person name="Kazmierczak K.M."/>
            <person name="Andrzejewski T.M."/>
            <person name="Davidsen T.M."/>
            <person name="Wayne K.J."/>
            <person name="Tettelin H."/>
            <person name="Glass J.I."/>
            <person name="Rusch D."/>
            <person name="Podicherti R."/>
            <person name="Tsui H.-C.T."/>
            <person name="Winkler M.E."/>
        </authorList>
    </citation>
    <scope>NUCLEOTIDE SEQUENCE</scope>
</reference>
<protein>
    <recommendedName>
        <fullName evidence="2">L-glutamate gamma-semialdehyde dehydrogenase</fullName>
        <ecNumber evidence="2">1.2.1.88</ecNumber>
    </recommendedName>
</protein>
<evidence type="ECO:0000256" key="2">
    <source>
        <dbReference type="ARBA" id="ARBA00012884"/>
    </source>
</evidence>
<dbReference type="GO" id="GO:0009898">
    <property type="term" value="C:cytoplasmic side of plasma membrane"/>
    <property type="evidence" value="ECO:0007669"/>
    <property type="project" value="TreeGrafter"/>
</dbReference>
<evidence type="ECO:0000256" key="3">
    <source>
        <dbReference type="ARBA" id="ARBA00023002"/>
    </source>
</evidence>
<comment type="pathway">
    <text evidence="1">Amino-acid degradation; L-proline degradation into L-glutamate; L-glutamate from L-proline: step 2/2.</text>
</comment>
<dbReference type="GO" id="GO:0010133">
    <property type="term" value="P:L-proline catabolic process to L-glutamate"/>
    <property type="evidence" value="ECO:0007669"/>
    <property type="project" value="TreeGrafter"/>
</dbReference>
<feature type="domain" description="Aldehyde dehydrogenase" evidence="6">
    <location>
        <begin position="2"/>
        <end position="381"/>
    </location>
</feature>
<evidence type="ECO:0000256" key="4">
    <source>
        <dbReference type="ARBA" id="ARBA00023027"/>
    </source>
</evidence>
<feature type="non-terminal residue" evidence="7">
    <location>
        <position position="459"/>
    </location>
</feature>
<organism evidence="7">
    <name type="scientific">marine metagenome</name>
    <dbReference type="NCBI Taxonomy" id="408172"/>
    <lineage>
        <taxon>unclassified sequences</taxon>
        <taxon>metagenomes</taxon>
        <taxon>ecological metagenomes</taxon>
    </lineage>
</organism>
<feature type="non-terminal residue" evidence="7">
    <location>
        <position position="1"/>
    </location>
</feature>
<dbReference type="EC" id="1.2.1.88" evidence="2"/>
<evidence type="ECO:0000259" key="6">
    <source>
        <dbReference type="Pfam" id="PF00171"/>
    </source>
</evidence>
<keyword evidence="4" id="KW-0520">NAD</keyword>
<gene>
    <name evidence="7" type="ORF">METZ01_LOCUS243833</name>
</gene>
<evidence type="ECO:0000256" key="5">
    <source>
        <dbReference type="ARBA" id="ARBA00048142"/>
    </source>
</evidence>
<sequence length="459" mass="50785">GDLIGVAALTAGKTFYESDPEVSEAVDFIEYYPYSLKCLQQQTGLDFEPLGTVLVISPWNFPIAIPVGGVAAALAAGNRVILKPSPESFPVTCATMQCFWDAGIPESALQLLNCAEGEPVRALASHPNLNALIFTGGTDTAMKILQQRPGVELSAETGGKNATIVTAMADRDQAVKHVLHSAFSHSGQKCSATSLLVLEKEVYEDQGFRRQLCDAIRSLRTGSVWDFSMKMGPLIREPNPTLRSGFENLELGEEWLIPPVQDKDNPLLWKPALKWGFRPGSLTHVTEFFGPLLAVMRAENLEEAIEIVNATGYGLTSGLESLDEREQQIWKERIQEGNLYINSLTTGAIVLRQPFGGMGLSAIGAGIKAGGPNYVQQFCRITAHQAPQTGEILKSTRMLSLTRRWETLLKKGFWEEQFGPEVTPELLFSLRAWRSALYWQDREFGREHEYFHLRGQDNL</sequence>
<name>A0A382HUX6_9ZZZZ</name>